<evidence type="ECO:0000313" key="2">
    <source>
        <dbReference type="EMBL" id="VEN56459.1"/>
    </source>
</evidence>
<feature type="region of interest" description="Disordered" evidence="1">
    <location>
        <begin position="1"/>
        <end position="110"/>
    </location>
</feature>
<sequence>MEARRHLLLGRGAPAECRGGGRRRLGEATQSPLDVPTTRKASPAAHRAPAIAAPADRCVRPPPALSPPVPPRRDANWSSSPPQPRTKSSRPVAYAPEGASPGGSAEAAEG</sequence>
<dbReference type="EMBL" id="CAACVG010010720">
    <property type="protein sequence ID" value="VEN56459.1"/>
    <property type="molecule type" value="Genomic_DNA"/>
</dbReference>
<name>A0A653D8H3_CALMS</name>
<feature type="compositionally biased region" description="Low complexity" evidence="1">
    <location>
        <begin position="95"/>
        <end position="110"/>
    </location>
</feature>
<accession>A0A653D8H3</accession>
<organism evidence="2 3">
    <name type="scientific">Callosobruchus maculatus</name>
    <name type="common">Southern cowpea weevil</name>
    <name type="synonym">Pulse bruchid</name>
    <dbReference type="NCBI Taxonomy" id="64391"/>
    <lineage>
        <taxon>Eukaryota</taxon>
        <taxon>Metazoa</taxon>
        <taxon>Ecdysozoa</taxon>
        <taxon>Arthropoda</taxon>
        <taxon>Hexapoda</taxon>
        <taxon>Insecta</taxon>
        <taxon>Pterygota</taxon>
        <taxon>Neoptera</taxon>
        <taxon>Endopterygota</taxon>
        <taxon>Coleoptera</taxon>
        <taxon>Polyphaga</taxon>
        <taxon>Cucujiformia</taxon>
        <taxon>Chrysomeloidea</taxon>
        <taxon>Chrysomelidae</taxon>
        <taxon>Bruchinae</taxon>
        <taxon>Bruchini</taxon>
        <taxon>Callosobruchus</taxon>
    </lineage>
</organism>
<gene>
    <name evidence="2" type="ORF">CALMAC_LOCUS15354</name>
</gene>
<evidence type="ECO:0000313" key="3">
    <source>
        <dbReference type="Proteomes" id="UP000410492"/>
    </source>
</evidence>
<dbReference type="Proteomes" id="UP000410492">
    <property type="component" value="Unassembled WGS sequence"/>
</dbReference>
<reference evidence="2 3" key="1">
    <citation type="submission" date="2019-01" db="EMBL/GenBank/DDBJ databases">
        <authorList>
            <person name="Sayadi A."/>
        </authorList>
    </citation>
    <scope>NUCLEOTIDE SEQUENCE [LARGE SCALE GENOMIC DNA]</scope>
</reference>
<dbReference type="AlphaFoldDB" id="A0A653D8H3"/>
<proteinExistence type="predicted"/>
<feature type="compositionally biased region" description="Pro residues" evidence="1">
    <location>
        <begin position="60"/>
        <end position="70"/>
    </location>
</feature>
<protein>
    <submittedName>
        <fullName evidence="2">Uncharacterized protein</fullName>
    </submittedName>
</protein>
<feature type="compositionally biased region" description="Low complexity" evidence="1">
    <location>
        <begin position="41"/>
        <end position="55"/>
    </location>
</feature>
<keyword evidence="3" id="KW-1185">Reference proteome</keyword>
<evidence type="ECO:0000256" key="1">
    <source>
        <dbReference type="SAM" id="MobiDB-lite"/>
    </source>
</evidence>